<sequence>MTTPAAQSDDARERIRLAALALFNRRGYSDVGMAEVAAKAAVSKGLLFHHFGSKAGLLCSLVDPLLPAYQRLLDQVAQVADPRERLATALRAHLDFVRAHESTFGFVVRHAAELAEHEPVVELAALGRRLEALVTAPDADPAARARMRVAFLGTLYAWLELRSDADAIVEAGLAAVGPTGADEESLRGR</sequence>
<protein>
    <submittedName>
        <fullName evidence="4">TetR/AcrR family transcriptional regulator</fullName>
    </submittedName>
</protein>
<dbReference type="InterPro" id="IPR001647">
    <property type="entry name" value="HTH_TetR"/>
</dbReference>
<proteinExistence type="predicted"/>
<accession>A0ABW1I9W9</accession>
<dbReference type="PROSITE" id="PS50977">
    <property type="entry name" value="HTH_TETR_2"/>
    <property type="match status" value="1"/>
</dbReference>
<dbReference type="PANTHER" id="PTHR30055">
    <property type="entry name" value="HTH-TYPE TRANSCRIPTIONAL REGULATOR RUTR"/>
    <property type="match status" value="1"/>
</dbReference>
<dbReference type="InterPro" id="IPR050109">
    <property type="entry name" value="HTH-type_TetR-like_transc_reg"/>
</dbReference>
<dbReference type="InterPro" id="IPR009057">
    <property type="entry name" value="Homeodomain-like_sf"/>
</dbReference>
<name>A0ABW1I9W9_9PSEU</name>
<dbReference type="Gene3D" id="1.10.357.10">
    <property type="entry name" value="Tetracycline Repressor, domain 2"/>
    <property type="match status" value="1"/>
</dbReference>
<evidence type="ECO:0000259" key="3">
    <source>
        <dbReference type="PROSITE" id="PS50977"/>
    </source>
</evidence>
<feature type="DNA-binding region" description="H-T-H motif" evidence="2">
    <location>
        <begin position="32"/>
        <end position="51"/>
    </location>
</feature>
<evidence type="ECO:0000256" key="2">
    <source>
        <dbReference type="PROSITE-ProRule" id="PRU00335"/>
    </source>
</evidence>
<keyword evidence="1 2" id="KW-0238">DNA-binding</keyword>
<evidence type="ECO:0000313" key="5">
    <source>
        <dbReference type="Proteomes" id="UP001596119"/>
    </source>
</evidence>
<reference evidence="5" key="1">
    <citation type="journal article" date="2019" name="Int. J. Syst. Evol. Microbiol.">
        <title>The Global Catalogue of Microorganisms (GCM) 10K type strain sequencing project: providing services to taxonomists for standard genome sequencing and annotation.</title>
        <authorList>
            <consortium name="The Broad Institute Genomics Platform"/>
            <consortium name="The Broad Institute Genome Sequencing Center for Infectious Disease"/>
            <person name="Wu L."/>
            <person name="Ma J."/>
        </authorList>
    </citation>
    <scope>NUCLEOTIDE SEQUENCE [LARGE SCALE GENOMIC DNA]</scope>
    <source>
        <strain evidence="5">CGMCC 4.7397</strain>
    </source>
</reference>
<dbReference type="Pfam" id="PF00440">
    <property type="entry name" value="TetR_N"/>
    <property type="match status" value="1"/>
</dbReference>
<organism evidence="4 5">
    <name type="scientific">Pseudonocardia lutea</name>
    <dbReference type="NCBI Taxonomy" id="2172015"/>
    <lineage>
        <taxon>Bacteria</taxon>
        <taxon>Bacillati</taxon>
        <taxon>Actinomycetota</taxon>
        <taxon>Actinomycetes</taxon>
        <taxon>Pseudonocardiales</taxon>
        <taxon>Pseudonocardiaceae</taxon>
        <taxon>Pseudonocardia</taxon>
    </lineage>
</organism>
<dbReference type="RefSeq" id="WP_379567526.1">
    <property type="nucleotide sequence ID" value="NZ_JBHSQK010000047.1"/>
</dbReference>
<gene>
    <name evidence="4" type="ORF">ACFQH9_19165</name>
</gene>
<dbReference type="PANTHER" id="PTHR30055:SF146">
    <property type="entry name" value="HTH-TYPE TRANSCRIPTIONAL DUAL REGULATOR CECR"/>
    <property type="match status" value="1"/>
</dbReference>
<dbReference type="PRINTS" id="PR00455">
    <property type="entry name" value="HTHTETR"/>
</dbReference>
<evidence type="ECO:0000313" key="4">
    <source>
        <dbReference type="EMBL" id="MFC5950392.1"/>
    </source>
</evidence>
<dbReference type="EMBL" id="JBHSQK010000047">
    <property type="protein sequence ID" value="MFC5950392.1"/>
    <property type="molecule type" value="Genomic_DNA"/>
</dbReference>
<evidence type="ECO:0000256" key="1">
    <source>
        <dbReference type="ARBA" id="ARBA00023125"/>
    </source>
</evidence>
<keyword evidence="5" id="KW-1185">Reference proteome</keyword>
<dbReference type="Proteomes" id="UP001596119">
    <property type="component" value="Unassembled WGS sequence"/>
</dbReference>
<comment type="caution">
    <text evidence="4">The sequence shown here is derived from an EMBL/GenBank/DDBJ whole genome shotgun (WGS) entry which is preliminary data.</text>
</comment>
<feature type="domain" description="HTH tetR-type" evidence="3">
    <location>
        <begin position="9"/>
        <end position="69"/>
    </location>
</feature>
<dbReference type="SUPFAM" id="SSF46689">
    <property type="entry name" value="Homeodomain-like"/>
    <property type="match status" value="1"/>
</dbReference>